<name>D9QPR6_ACEAZ</name>
<dbReference type="InterPro" id="IPR003749">
    <property type="entry name" value="ThiS/MoaD-like"/>
</dbReference>
<dbReference type="InterPro" id="IPR010038">
    <property type="entry name" value="MoaD_arc-typ"/>
</dbReference>
<dbReference type="STRING" id="574087.Acear_0978"/>
<reference evidence="1 2" key="1">
    <citation type="journal article" date="2010" name="Stand. Genomic Sci.">
        <title>Complete genome sequence of Acetohalobium arabaticum type strain (Z-7288).</title>
        <authorList>
            <person name="Sikorski J."/>
            <person name="Lapidus A."/>
            <person name="Chertkov O."/>
            <person name="Lucas S."/>
            <person name="Copeland A."/>
            <person name="Glavina Del Rio T."/>
            <person name="Nolan M."/>
            <person name="Tice H."/>
            <person name="Cheng J.F."/>
            <person name="Han C."/>
            <person name="Brambilla E."/>
            <person name="Pitluck S."/>
            <person name="Liolios K."/>
            <person name="Ivanova N."/>
            <person name="Mavromatis K."/>
            <person name="Mikhailova N."/>
            <person name="Pati A."/>
            <person name="Bruce D."/>
            <person name="Detter C."/>
            <person name="Tapia R."/>
            <person name="Goodwin L."/>
            <person name="Chen A."/>
            <person name="Palaniappan K."/>
            <person name="Land M."/>
            <person name="Hauser L."/>
            <person name="Chang Y.J."/>
            <person name="Jeffries C.D."/>
            <person name="Rohde M."/>
            <person name="Goker M."/>
            <person name="Spring S."/>
            <person name="Woyke T."/>
            <person name="Bristow J."/>
            <person name="Eisen J.A."/>
            <person name="Markowitz V."/>
            <person name="Hugenholtz P."/>
            <person name="Kyrpides N.C."/>
            <person name="Klenk H.P."/>
        </authorList>
    </citation>
    <scope>NUCLEOTIDE SEQUENCE [LARGE SCALE GENOMIC DNA]</scope>
    <source>
        <strain evidence="2">ATCC 49924 / DSM 5501 / Z-7288</strain>
    </source>
</reference>
<dbReference type="InterPro" id="IPR016155">
    <property type="entry name" value="Mopterin_synth/thiamin_S_b"/>
</dbReference>
<dbReference type="PANTHER" id="PTHR38031:SF1">
    <property type="entry name" value="SULFUR CARRIER PROTEIN CYSO"/>
    <property type="match status" value="1"/>
</dbReference>
<protein>
    <submittedName>
        <fullName evidence="1">MoaD family protein</fullName>
    </submittedName>
</protein>
<dbReference type="EMBL" id="CP002105">
    <property type="protein sequence ID" value="ADL12507.1"/>
    <property type="molecule type" value="Genomic_DNA"/>
</dbReference>
<evidence type="ECO:0000313" key="1">
    <source>
        <dbReference type="EMBL" id="ADL12507.1"/>
    </source>
</evidence>
<dbReference type="Proteomes" id="UP000001661">
    <property type="component" value="Chromosome"/>
</dbReference>
<keyword evidence="2" id="KW-1185">Reference proteome</keyword>
<proteinExistence type="predicted"/>
<dbReference type="Pfam" id="PF02597">
    <property type="entry name" value="ThiS"/>
    <property type="match status" value="1"/>
</dbReference>
<dbReference type="InterPro" id="IPR012675">
    <property type="entry name" value="Beta-grasp_dom_sf"/>
</dbReference>
<evidence type="ECO:0000313" key="2">
    <source>
        <dbReference type="Proteomes" id="UP000001661"/>
    </source>
</evidence>
<dbReference type="InterPro" id="IPR052045">
    <property type="entry name" value="Sulfur_Carrier/Prot_Modifier"/>
</dbReference>
<gene>
    <name evidence="1" type="ordered locus">Acear_0978</name>
</gene>
<dbReference type="Gene3D" id="3.10.20.30">
    <property type="match status" value="1"/>
</dbReference>
<accession>D9QPR6</accession>
<dbReference type="PANTHER" id="PTHR38031">
    <property type="entry name" value="SULFUR CARRIER PROTEIN SLR0821-RELATED"/>
    <property type="match status" value="1"/>
</dbReference>
<dbReference type="KEGG" id="aar:Acear_0978"/>
<sequence length="92" mass="10390">MILQINFFATFRKVTGNKQYDYQGSVENIKELLLELSDNFGTEFREMVLVGEELSPEVIILVNGINIEHLAQEETELNDKDKVSIFPVVAGG</sequence>
<dbReference type="AlphaFoldDB" id="D9QPR6"/>
<dbReference type="HOGENOM" id="CLU_114601_1_2_9"/>
<organism evidence="1 2">
    <name type="scientific">Acetohalobium arabaticum (strain ATCC 49924 / DSM 5501 / Z-7288)</name>
    <dbReference type="NCBI Taxonomy" id="574087"/>
    <lineage>
        <taxon>Bacteria</taxon>
        <taxon>Bacillati</taxon>
        <taxon>Bacillota</taxon>
        <taxon>Clostridia</taxon>
        <taxon>Halanaerobiales</taxon>
        <taxon>Halobacteroidaceae</taxon>
        <taxon>Acetohalobium</taxon>
    </lineage>
</organism>
<dbReference type="NCBIfam" id="TIGR01687">
    <property type="entry name" value="moaD_arch"/>
    <property type="match status" value="1"/>
</dbReference>
<dbReference type="SUPFAM" id="SSF54285">
    <property type="entry name" value="MoaD/ThiS"/>
    <property type="match status" value="1"/>
</dbReference>
<dbReference type="eggNOG" id="COG1977">
    <property type="taxonomic scope" value="Bacteria"/>
</dbReference>